<dbReference type="Proteomes" id="UP000244069">
    <property type="component" value="Unassembled WGS sequence"/>
</dbReference>
<protein>
    <submittedName>
        <fullName evidence="1">Uncharacterized protein</fullName>
    </submittedName>
</protein>
<evidence type="ECO:0000313" key="2">
    <source>
        <dbReference type="Proteomes" id="UP000244069"/>
    </source>
</evidence>
<sequence>MKSERGDMVATIGRAYAACLGAGAEVGTLAVRSAAQESRTVALATAQALRAPMTERGPALEHAVRLTYDAQARQLHALRGASSLFGMAFLHRLDAERED</sequence>
<gene>
    <name evidence="1" type="ORF">C8N44_109100</name>
</gene>
<dbReference type="RefSeq" id="WP_107975842.1">
    <property type="nucleotide sequence ID" value="NZ_BMEZ01000011.1"/>
</dbReference>
<organism evidence="1 2">
    <name type="scientific">Allosediminivita pacifica</name>
    <dbReference type="NCBI Taxonomy" id="1267769"/>
    <lineage>
        <taxon>Bacteria</taxon>
        <taxon>Pseudomonadati</taxon>
        <taxon>Pseudomonadota</taxon>
        <taxon>Alphaproteobacteria</taxon>
        <taxon>Rhodobacterales</taxon>
        <taxon>Paracoccaceae</taxon>
        <taxon>Allosediminivita</taxon>
    </lineage>
</organism>
<reference evidence="1 2" key="1">
    <citation type="submission" date="2018-04" db="EMBL/GenBank/DDBJ databases">
        <title>Genomic Encyclopedia of Archaeal and Bacterial Type Strains, Phase II (KMG-II): from individual species to whole genera.</title>
        <authorList>
            <person name="Goeker M."/>
        </authorList>
    </citation>
    <scope>NUCLEOTIDE SEQUENCE [LARGE SCALE GENOMIC DNA]</scope>
    <source>
        <strain evidence="1 2">DSM 29329</strain>
    </source>
</reference>
<evidence type="ECO:0000313" key="1">
    <source>
        <dbReference type="EMBL" id="PTX48409.1"/>
    </source>
</evidence>
<name>A0A2T6AX82_9RHOB</name>
<proteinExistence type="predicted"/>
<accession>A0A2T6AX82</accession>
<dbReference type="AlphaFoldDB" id="A0A2T6AX82"/>
<keyword evidence="2" id="KW-1185">Reference proteome</keyword>
<comment type="caution">
    <text evidence="1">The sequence shown here is derived from an EMBL/GenBank/DDBJ whole genome shotgun (WGS) entry which is preliminary data.</text>
</comment>
<dbReference type="EMBL" id="QBKN01000009">
    <property type="protein sequence ID" value="PTX48409.1"/>
    <property type="molecule type" value="Genomic_DNA"/>
</dbReference>